<dbReference type="PANTHER" id="PTHR46680">
    <property type="entry name" value="NF-KAPPA-B INHIBITOR ALPHA"/>
    <property type="match status" value="1"/>
</dbReference>
<dbReference type="PROSITE" id="PS50088">
    <property type="entry name" value="ANK_REPEAT"/>
    <property type="match status" value="1"/>
</dbReference>
<reference evidence="6" key="2">
    <citation type="submission" date="2003-09" db="EMBL/GenBank/DDBJ databases">
        <authorList>
            <person name="Varricchio P."/>
        </authorList>
    </citation>
    <scope>NUCLEOTIDE SEQUENCE</scope>
</reference>
<organism evidence="6">
    <name type="scientific">Toxoneuron nigriceps polydnavirus</name>
    <dbReference type="NCBI Taxonomy" id="191766"/>
    <lineage>
        <taxon>Viruses</taxon>
        <taxon>Viruses incertae sedis</taxon>
        <taxon>Polydnaviriformidae</taxon>
    </lineage>
</organism>
<dbReference type="InterPro" id="IPR036770">
    <property type="entry name" value="Ankyrin_rpt-contain_sf"/>
</dbReference>
<dbReference type="GO" id="GO:0051059">
    <property type="term" value="F:NF-kappaB binding"/>
    <property type="evidence" value="ECO:0007669"/>
    <property type="project" value="TreeGrafter"/>
</dbReference>
<sequence>MMASNYSLNDFFKMYSRYGHNYFHHVCCWGNYKLLCVARPFIDLSNSHLLEDVDYQGMSCIHLAVICNPKNAREILQVLISWGVNINRQDEVTGESILHLAIKFHHLKLTKWIIKYSGINLNIRNYNDESPYELAYKLKNYYVMWLLRKNGAICEYRLTSSEESSSED</sequence>
<dbReference type="Pfam" id="PF12796">
    <property type="entry name" value="Ank_2"/>
    <property type="match status" value="1"/>
</dbReference>
<keyword evidence="2" id="KW-0677">Repeat</keyword>
<accession>Q5GR54</accession>
<evidence type="ECO:0000256" key="3">
    <source>
        <dbReference type="ARBA" id="ARBA00022863"/>
    </source>
</evidence>
<comment type="function">
    <text evidence="5">Suppresses the host immune response through NF-kappa-B inactivation. Possesses ankyrin repeat domains required for NF-kappa-B binding but lacks the regulatory regions required for dissociation from NF-kappa-B and degradation. Therefore, prevents host NF-kappa-B release and subsequent activation.</text>
</comment>
<keyword evidence="1" id="KW-0945">Host-virus interaction</keyword>
<evidence type="ECO:0000256" key="4">
    <source>
        <dbReference type="ARBA" id="ARBA00023043"/>
    </source>
</evidence>
<protein>
    <submittedName>
        <fullName evidence="6">Ank3 protein</fullName>
    </submittedName>
</protein>
<evidence type="ECO:0000256" key="2">
    <source>
        <dbReference type="ARBA" id="ARBA00022737"/>
    </source>
</evidence>
<proteinExistence type="evidence at transcript level"/>
<keyword evidence="3" id="KW-1100">Inhibition of host NF-kappa-B by virus</keyword>
<dbReference type="Gene3D" id="1.25.40.20">
    <property type="entry name" value="Ankyrin repeat-containing domain"/>
    <property type="match status" value="1"/>
</dbReference>
<evidence type="ECO:0000256" key="1">
    <source>
        <dbReference type="ARBA" id="ARBA00022581"/>
    </source>
</evidence>
<dbReference type="PANTHER" id="PTHR46680:SF3">
    <property type="entry name" value="NF-KAPPA-B INHIBITOR CACTUS"/>
    <property type="match status" value="1"/>
</dbReference>
<dbReference type="SUPFAM" id="SSF48403">
    <property type="entry name" value="Ankyrin repeat"/>
    <property type="match status" value="1"/>
</dbReference>
<reference evidence="6" key="1">
    <citation type="submission" date="2003-09" db="EMBL/GenBank/DDBJ databases">
        <title>Truncated cactus/IKB-like gene in polydnavirus.</title>
        <authorList>
            <person name="Pennacchio F."/>
        </authorList>
    </citation>
    <scope>NUCLEOTIDE SEQUENCE</scope>
</reference>
<evidence type="ECO:0000256" key="5">
    <source>
        <dbReference type="ARBA" id="ARBA00037244"/>
    </source>
</evidence>
<dbReference type="GO" id="GO:0085034">
    <property type="term" value="P:symbiont-mediated suppression of host NF-kappaB cascade"/>
    <property type="evidence" value="ECO:0007669"/>
    <property type="project" value="UniProtKB-KW"/>
</dbReference>
<dbReference type="InterPro" id="IPR051070">
    <property type="entry name" value="NF-kappa-B_inhibitor"/>
</dbReference>
<dbReference type="GO" id="GO:0071356">
    <property type="term" value="P:cellular response to tumor necrosis factor"/>
    <property type="evidence" value="ECO:0007669"/>
    <property type="project" value="TreeGrafter"/>
</dbReference>
<name>Q5GR54_9VIRU</name>
<dbReference type="EMBL" id="AJ583458">
    <property type="protein sequence ID" value="CAE47442.2"/>
    <property type="molecule type" value="mRNA"/>
</dbReference>
<evidence type="ECO:0000313" key="6">
    <source>
        <dbReference type="EMBL" id="CAE47442.2"/>
    </source>
</evidence>
<dbReference type="SMART" id="SM00248">
    <property type="entry name" value="ANK"/>
    <property type="match status" value="3"/>
</dbReference>
<dbReference type="InterPro" id="IPR002110">
    <property type="entry name" value="Ankyrin_rpt"/>
</dbReference>
<keyword evidence="4" id="KW-0040">ANK repeat</keyword>